<dbReference type="FunFam" id="3.30.230.70:FF:000005">
    <property type="entry name" value="Exosome complex component RRP45"/>
    <property type="match status" value="1"/>
</dbReference>
<dbReference type="Gene3D" id="3.30.230.70">
    <property type="entry name" value="GHMP Kinase, N-terminal domain"/>
    <property type="match status" value="1"/>
</dbReference>
<dbReference type="GO" id="GO:0034473">
    <property type="term" value="P:U1 snRNA 3'-end processing"/>
    <property type="evidence" value="ECO:0007669"/>
    <property type="project" value="TreeGrafter"/>
</dbReference>
<organism evidence="13">
    <name type="scientific">Blastobotrys adeninivorans</name>
    <name type="common">Yeast</name>
    <name type="synonym">Arxula adeninivorans</name>
    <dbReference type="NCBI Taxonomy" id="409370"/>
    <lineage>
        <taxon>Eukaryota</taxon>
        <taxon>Fungi</taxon>
        <taxon>Dikarya</taxon>
        <taxon>Ascomycota</taxon>
        <taxon>Saccharomycotina</taxon>
        <taxon>Dipodascomycetes</taxon>
        <taxon>Dipodascales</taxon>
        <taxon>Trichomonascaceae</taxon>
        <taxon>Blastobotrys</taxon>
    </lineage>
</organism>
<protein>
    <recommendedName>
        <fullName evidence="4">Exosome complex component RRP45</fullName>
    </recommendedName>
    <alternativeName>
        <fullName evidence="10">Ribosomal RNA-processing protein 45</fullName>
    </alternativeName>
</protein>
<feature type="domain" description="Exoribonuclease phosphorolytic" evidence="11">
    <location>
        <begin position="30"/>
        <end position="162"/>
    </location>
</feature>
<comment type="similarity">
    <text evidence="3">Belongs to the RNase PH family.</text>
</comment>
<dbReference type="InterPro" id="IPR033100">
    <property type="entry name" value="Rrp45"/>
</dbReference>
<dbReference type="SUPFAM" id="SSF55666">
    <property type="entry name" value="Ribonuclease PH domain 2-like"/>
    <property type="match status" value="1"/>
</dbReference>
<dbReference type="InterPro" id="IPR001247">
    <property type="entry name" value="ExoRNase_PH_dom1"/>
</dbReference>
<keyword evidence="9" id="KW-0539">Nucleus</keyword>
<dbReference type="GO" id="GO:0034475">
    <property type="term" value="P:U4 snRNA 3'-end processing"/>
    <property type="evidence" value="ECO:0007669"/>
    <property type="project" value="TreeGrafter"/>
</dbReference>
<dbReference type="Pfam" id="PF03725">
    <property type="entry name" value="RNase_PH_C"/>
    <property type="match status" value="1"/>
</dbReference>
<comment type="subcellular location">
    <subcellularLocation>
        <location evidence="1">Cytoplasm</location>
    </subcellularLocation>
    <subcellularLocation>
        <location evidence="2">Nucleus</location>
        <location evidence="2">Nucleolus</location>
    </subcellularLocation>
</comment>
<evidence type="ECO:0000256" key="2">
    <source>
        <dbReference type="ARBA" id="ARBA00004604"/>
    </source>
</evidence>
<dbReference type="InterPro" id="IPR020568">
    <property type="entry name" value="Ribosomal_Su5_D2-typ_SF"/>
</dbReference>
<sequence>MKVELSNNEKDFVLDLLKQETRVDGRKLLQFRDVEITFGESLGHVEVSLGKTKVIVRVSAEVTKPYEDRPYEGIFLMTTDVSSMASPIFENNRQSDEETLISRVIEKAIRRSNALDVESLCIAAGKACWMVRADVHFINYDGGLIDATCIGAIAALMHYRRPDTSIDGDRVIVHPIEERAPVPLSILHVPLCVTFSFFDDSIMLVDATAQEEALRTSEMVITLNKNREVCQMLKPGGRSIDAVEVINCANIAYQTVVELTDMIHRRLKEDDKIRNRGNIVNLSAENKRE</sequence>
<evidence type="ECO:0000256" key="3">
    <source>
        <dbReference type="ARBA" id="ARBA00006678"/>
    </source>
</evidence>
<evidence type="ECO:0000259" key="11">
    <source>
        <dbReference type="Pfam" id="PF01138"/>
    </source>
</evidence>
<reference evidence="13" key="2">
    <citation type="submission" date="2014-06" db="EMBL/GenBank/DDBJ databases">
        <title>The complete genome of Blastobotrys (Arxula) adeninivorans LS3 - a yeast of biotechnological interest.</title>
        <authorList>
            <person name="Kunze G."/>
            <person name="Gaillardin C."/>
            <person name="Czernicka M."/>
            <person name="Durrens P."/>
            <person name="Martin T."/>
            <person name="Boer E."/>
            <person name="Gabaldon T."/>
            <person name="Cruz J."/>
            <person name="Talla E."/>
            <person name="Marck C."/>
            <person name="Goffeau A."/>
            <person name="Barbe V."/>
            <person name="Baret P."/>
            <person name="Baronian K."/>
            <person name="Beier S."/>
            <person name="Bleykasten C."/>
            <person name="Bode R."/>
            <person name="Casaregola S."/>
            <person name="Despons L."/>
            <person name="Fairhead C."/>
            <person name="Giersberg M."/>
            <person name="Gierski P."/>
            <person name="Hahnel U."/>
            <person name="Hartmann A."/>
            <person name="Jankowska D."/>
            <person name="Jubin C."/>
            <person name="Jung P."/>
            <person name="Lafontaine I."/>
            <person name="Leh-Louis V."/>
            <person name="Lemaire M."/>
            <person name="Marcet-Houben M."/>
            <person name="Mascher M."/>
            <person name="Morel G."/>
            <person name="Richard G.-F."/>
            <person name="Riechen J."/>
            <person name="Sacerdot C."/>
            <person name="Sarkar A."/>
            <person name="Savel G."/>
            <person name="Schacherer J."/>
            <person name="Sherman D."/>
            <person name="Straub M.-L."/>
            <person name="Stein N."/>
            <person name="Thierry A."/>
            <person name="Trautwein-Schult A."/>
            <person name="Westhof E."/>
            <person name="Worch S."/>
            <person name="Dujon B."/>
            <person name="Souciet J.-L."/>
            <person name="Wincker P."/>
            <person name="Scholz U."/>
            <person name="Neuveglise N."/>
        </authorList>
    </citation>
    <scope>NUCLEOTIDE SEQUENCE</scope>
    <source>
        <strain evidence="13">LS3</strain>
    </source>
</reference>
<reference evidence="13" key="1">
    <citation type="submission" date="2014-02" db="EMBL/GenBank/DDBJ databases">
        <authorList>
            <person name="Genoscope - CEA"/>
        </authorList>
    </citation>
    <scope>NUCLEOTIDE SEQUENCE</scope>
    <source>
        <strain evidence="13">LS3</strain>
    </source>
</reference>
<evidence type="ECO:0000313" key="13">
    <source>
        <dbReference type="EMBL" id="CDP38992.1"/>
    </source>
</evidence>
<evidence type="ECO:0000259" key="12">
    <source>
        <dbReference type="Pfam" id="PF03725"/>
    </source>
</evidence>
<dbReference type="InterPro" id="IPR050590">
    <property type="entry name" value="Exosome_comp_Rrp42_subfam"/>
</dbReference>
<dbReference type="GO" id="GO:0071035">
    <property type="term" value="P:nuclear polyadenylation-dependent rRNA catabolic process"/>
    <property type="evidence" value="ECO:0007669"/>
    <property type="project" value="TreeGrafter"/>
</dbReference>
<dbReference type="GO" id="GO:0071028">
    <property type="term" value="P:nuclear mRNA surveillance"/>
    <property type="evidence" value="ECO:0007669"/>
    <property type="project" value="TreeGrafter"/>
</dbReference>
<dbReference type="GO" id="GO:0034476">
    <property type="term" value="P:U5 snRNA 3'-end processing"/>
    <property type="evidence" value="ECO:0007669"/>
    <property type="project" value="TreeGrafter"/>
</dbReference>
<gene>
    <name evidence="13" type="ORF">GNLVRS02_ARAD1D47256g</name>
</gene>
<dbReference type="InterPro" id="IPR015847">
    <property type="entry name" value="ExoRNase_PH_dom2"/>
</dbReference>
<dbReference type="GO" id="GO:0000176">
    <property type="term" value="C:nuclear exosome (RNase complex)"/>
    <property type="evidence" value="ECO:0007669"/>
    <property type="project" value="TreeGrafter"/>
</dbReference>
<dbReference type="SUPFAM" id="SSF54211">
    <property type="entry name" value="Ribosomal protein S5 domain 2-like"/>
    <property type="match status" value="1"/>
</dbReference>
<evidence type="ECO:0000256" key="7">
    <source>
        <dbReference type="ARBA" id="ARBA00022835"/>
    </source>
</evidence>
<dbReference type="PANTHER" id="PTHR11097">
    <property type="entry name" value="EXOSOME COMPLEX EXONUCLEASE RIBOSOMAL RNA PROCESSING PROTEIN"/>
    <property type="match status" value="1"/>
</dbReference>
<evidence type="ECO:0000256" key="8">
    <source>
        <dbReference type="ARBA" id="ARBA00022884"/>
    </source>
</evidence>
<dbReference type="GO" id="GO:0035925">
    <property type="term" value="F:mRNA 3'-UTR AU-rich region binding"/>
    <property type="evidence" value="ECO:0007669"/>
    <property type="project" value="TreeGrafter"/>
</dbReference>
<dbReference type="GO" id="GO:0000467">
    <property type="term" value="P:exonucleolytic trimming to generate mature 3'-end of 5.8S rRNA from tricistronic rRNA transcript (SSU-rRNA, 5.8S rRNA, LSU-rRNA)"/>
    <property type="evidence" value="ECO:0007669"/>
    <property type="project" value="TreeGrafter"/>
</dbReference>
<evidence type="ECO:0000256" key="5">
    <source>
        <dbReference type="ARBA" id="ARBA00022490"/>
    </source>
</evidence>
<feature type="domain" description="Exoribonuclease phosphorolytic" evidence="12">
    <location>
        <begin position="188"/>
        <end position="254"/>
    </location>
</feature>
<keyword evidence="7" id="KW-0271">Exosome</keyword>
<dbReference type="Pfam" id="PF01138">
    <property type="entry name" value="RNase_PH"/>
    <property type="match status" value="1"/>
</dbReference>
<dbReference type="PhylomeDB" id="A0A060TJJ4"/>
<dbReference type="InterPro" id="IPR027408">
    <property type="entry name" value="PNPase/RNase_PH_dom_sf"/>
</dbReference>
<dbReference type="GO" id="GO:0016075">
    <property type="term" value="P:rRNA catabolic process"/>
    <property type="evidence" value="ECO:0007669"/>
    <property type="project" value="TreeGrafter"/>
</dbReference>
<dbReference type="PANTHER" id="PTHR11097:SF14">
    <property type="entry name" value="EXOSOME COMPLEX COMPONENT RRP45"/>
    <property type="match status" value="1"/>
</dbReference>
<evidence type="ECO:0000256" key="10">
    <source>
        <dbReference type="ARBA" id="ARBA00077933"/>
    </source>
</evidence>
<keyword evidence="5" id="KW-0963">Cytoplasm</keyword>
<dbReference type="CDD" id="cd11368">
    <property type="entry name" value="RNase_PH_RRP45"/>
    <property type="match status" value="1"/>
</dbReference>
<keyword evidence="6" id="KW-0698">rRNA processing</keyword>
<dbReference type="GO" id="GO:0071038">
    <property type="term" value="P:TRAMP-dependent tRNA surveillance pathway"/>
    <property type="evidence" value="ECO:0007669"/>
    <property type="project" value="TreeGrafter"/>
</dbReference>
<dbReference type="EMBL" id="HG937694">
    <property type="protein sequence ID" value="CDP38992.1"/>
    <property type="molecule type" value="Genomic_DNA"/>
</dbReference>
<dbReference type="GO" id="GO:0000177">
    <property type="term" value="C:cytoplasmic exosome (RNase complex)"/>
    <property type="evidence" value="ECO:0007669"/>
    <property type="project" value="UniProtKB-ARBA"/>
</dbReference>
<proteinExistence type="inferred from homology"/>
<evidence type="ECO:0000256" key="1">
    <source>
        <dbReference type="ARBA" id="ARBA00004496"/>
    </source>
</evidence>
<dbReference type="GO" id="GO:0005730">
    <property type="term" value="C:nucleolus"/>
    <property type="evidence" value="ECO:0007669"/>
    <property type="project" value="UniProtKB-SubCell"/>
</dbReference>
<keyword evidence="8" id="KW-0694">RNA-binding</keyword>
<evidence type="ECO:0000256" key="6">
    <source>
        <dbReference type="ARBA" id="ARBA00022552"/>
    </source>
</evidence>
<dbReference type="AlphaFoldDB" id="A0A060TJJ4"/>
<evidence type="ECO:0000256" key="9">
    <source>
        <dbReference type="ARBA" id="ARBA00023242"/>
    </source>
</evidence>
<name>A0A060TJJ4_BLAAD</name>
<dbReference type="InterPro" id="IPR036345">
    <property type="entry name" value="ExoRNase_PH_dom2_sf"/>
</dbReference>
<evidence type="ECO:0000256" key="4">
    <source>
        <dbReference type="ARBA" id="ARBA00019572"/>
    </source>
</evidence>
<accession>A0A060TJJ4</accession>